<dbReference type="AlphaFoldDB" id="A0A5K1VSZ3"/>
<keyword evidence="6 9" id="KW-0067">ATP-binding</keyword>
<dbReference type="VEuPathDB" id="AmoebaDB:EHI7A_006950"/>
<keyword evidence="2" id="KW-0723">Serine/threonine-protein kinase</keyword>
<dbReference type="SMART" id="SM00220">
    <property type="entry name" value="S_TKc"/>
    <property type="match status" value="1"/>
</dbReference>
<dbReference type="PROSITE" id="PS00108">
    <property type="entry name" value="PROTEIN_KINASE_ST"/>
    <property type="match status" value="1"/>
</dbReference>
<dbReference type="SUPFAM" id="SSF56112">
    <property type="entry name" value="Protein kinase-like (PK-like)"/>
    <property type="match status" value="1"/>
</dbReference>
<evidence type="ECO:0000256" key="1">
    <source>
        <dbReference type="ARBA" id="ARBA00012513"/>
    </source>
</evidence>
<dbReference type="InterPro" id="IPR017441">
    <property type="entry name" value="Protein_kinase_ATP_BS"/>
</dbReference>
<dbReference type="VEuPathDB" id="AmoebaDB:EHI5A_016670"/>
<dbReference type="Gene3D" id="1.10.510.10">
    <property type="entry name" value="Transferase(Phosphotransferase) domain 1"/>
    <property type="match status" value="1"/>
</dbReference>
<dbReference type="GO" id="GO:0004674">
    <property type="term" value="F:protein serine/threonine kinase activity"/>
    <property type="evidence" value="ECO:0007669"/>
    <property type="project" value="UniProtKB-KW"/>
</dbReference>
<reference evidence="12 13" key="1">
    <citation type="submission" date="2016-05" db="EMBL/GenBank/DDBJ databases">
        <title>First whole genome sequencing of Entamoeba histolytica HM1:IMSS-clone-6.</title>
        <authorList>
            <person name="Mukherjee Avik.K."/>
            <person name="Izumyama S."/>
            <person name="Nakada-Tsukui K."/>
            <person name="Nozaki T."/>
        </authorList>
    </citation>
    <scope>NUCLEOTIDE SEQUENCE [LARGE SCALE GENOMIC DNA]</scope>
    <source>
        <strain evidence="12 13">HM1:IMSS clone 6</strain>
    </source>
</reference>
<organism evidence="12 13">
    <name type="scientific">Entamoeba histolytica</name>
    <dbReference type="NCBI Taxonomy" id="5759"/>
    <lineage>
        <taxon>Eukaryota</taxon>
        <taxon>Amoebozoa</taxon>
        <taxon>Evosea</taxon>
        <taxon>Archamoebae</taxon>
        <taxon>Mastigamoebida</taxon>
        <taxon>Entamoebidae</taxon>
        <taxon>Entamoeba</taxon>
    </lineage>
</organism>
<feature type="region of interest" description="Disordered" evidence="10">
    <location>
        <begin position="413"/>
        <end position="434"/>
    </location>
</feature>
<gene>
    <name evidence="12" type="ORF">CL6EHI_127410</name>
</gene>
<feature type="region of interest" description="Disordered" evidence="10">
    <location>
        <begin position="465"/>
        <end position="519"/>
    </location>
</feature>
<feature type="compositionally biased region" description="Low complexity" evidence="10">
    <location>
        <begin position="353"/>
        <end position="382"/>
    </location>
</feature>
<dbReference type="VEuPathDB" id="AmoebaDB:EHI8A_006230"/>
<comment type="catalytic activity">
    <reaction evidence="8">
        <text>L-seryl-[protein] + ATP = O-phospho-L-seryl-[protein] + ADP + H(+)</text>
        <dbReference type="Rhea" id="RHEA:17989"/>
        <dbReference type="Rhea" id="RHEA-COMP:9863"/>
        <dbReference type="Rhea" id="RHEA-COMP:11604"/>
        <dbReference type="ChEBI" id="CHEBI:15378"/>
        <dbReference type="ChEBI" id="CHEBI:29999"/>
        <dbReference type="ChEBI" id="CHEBI:30616"/>
        <dbReference type="ChEBI" id="CHEBI:83421"/>
        <dbReference type="ChEBI" id="CHEBI:456216"/>
        <dbReference type="EC" id="2.7.11.1"/>
    </reaction>
</comment>
<evidence type="ECO:0000256" key="4">
    <source>
        <dbReference type="ARBA" id="ARBA00022741"/>
    </source>
</evidence>
<proteinExistence type="predicted"/>
<dbReference type="VEuPathDB" id="AmoebaDB:KM1_018620"/>
<evidence type="ECO:0000256" key="10">
    <source>
        <dbReference type="SAM" id="MobiDB-lite"/>
    </source>
</evidence>
<dbReference type="PROSITE" id="PS50011">
    <property type="entry name" value="PROTEIN_KINASE_DOM"/>
    <property type="match status" value="1"/>
</dbReference>
<sequence length="519" mass="58755">MGNTLINVGHEQVLVDRKLGQGGFSQVYLVHSQISNREYAMKVMYYGDQNDLKRIQQEINVHKALCKNEFIVPLIDSAIYSEPEKKVVLLMDYCPVSTINVLERTYPNPIKEEAVLRMFYQICHAVAFMHSQNPPLCHRDLKVENVLFKNKKFLLTDFGSVVPESKFYNRTKGDCPIIDENIQKYTTLAYRSPEMINLYDYKPIGRKADVWALGCILYKICYFDTPFEESPMRIQFCKYSIPNNYYSKKVTQFFEKIFVIDPFERINTFQLMDMIAKEVNLPNPYANLMDQSDPVASSAPSPSPNPVQPQEETLKPQVSTSSSAGLFWDNFKDIPTQSDDSLKQKPSILQPKTSGESQTSSSITHSTNSVNNSSSNISPSLNKSTDLFSFDEYPKKSYTPMTTSTDLFSFNQPSNTTVSQSPKPSSSASLFDFGTPSTKQTTIVMTSNSSNTHSPQPKSQALFDFESESPFNSNSQKKDDIFASLNTSKSKSSSPNIQQTNGDLFWKGTKDSFDFNGQW</sequence>
<evidence type="ECO:0000256" key="7">
    <source>
        <dbReference type="ARBA" id="ARBA00047899"/>
    </source>
</evidence>
<feature type="domain" description="Protein kinase" evidence="11">
    <location>
        <begin position="13"/>
        <end position="286"/>
    </location>
</feature>
<dbReference type="InterPro" id="IPR011009">
    <property type="entry name" value="Kinase-like_dom_sf"/>
</dbReference>
<dbReference type="EMBL" id="BDEQ01000001">
    <property type="protein sequence ID" value="GAT93264.1"/>
    <property type="molecule type" value="Genomic_DNA"/>
</dbReference>
<dbReference type="PROSITE" id="PS00107">
    <property type="entry name" value="PROTEIN_KINASE_ATP"/>
    <property type="match status" value="1"/>
</dbReference>
<comment type="catalytic activity">
    <reaction evidence="7">
        <text>L-threonyl-[protein] + ATP = O-phospho-L-threonyl-[protein] + ADP + H(+)</text>
        <dbReference type="Rhea" id="RHEA:46608"/>
        <dbReference type="Rhea" id="RHEA-COMP:11060"/>
        <dbReference type="Rhea" id="RHEA-COMP:11605"/>
        <dbReference type="ChEBI" id="CHEBI:15378"/>
        <dbReference type="ChEBI" id="CHEBI:30013"/>
        <dbReference type="ChEBI" id="CHEBI:30616"/>
        <dbReference type="ChEBI" id="CHEBI:61977"/>
        <dbReference type="ChEBI" id="CHEBI:456216"/>
        <dbReference type="EC" id="2.7.11.1"/>
    </reaction>
</comment>
<evidence type="ECO:0000256" key="2">
    <source>
        <dbReference type="ARBA" id="ARBA00022527"/>
    </source>
</evidence>
<keyword evidence="4 9" id="KW-0547">Nucleotide-binding</keyword>
<evidence type="ECO:0000256" key="3">
    <source>
        <dbReference type="ARBA" id="ARBA00022679"/>
    </source>
</evidence>
<dbReference type="InterPro" id="IPR000719">
    <property type="entry name" value="Prot_kinase_dom"/>
</dbReference>
<comment type="caution">
    <text evidence="12">The sequence shown here is derived from an EMBL/GenBank/DDBJ whole genome shotgun (WGS) entry which is preliminary data.</text>
</comment>
<dbReference type="OMA" id="LEMANLW"/>
<evidence type="ECO:0000256" key="8">
    <source>
        <dbReference type="ARBA" id="ARBA00048679"/>
    </source>
</evidence>
<feature type="binding site" evidence="9">
    <location>
        <position position="42"/>
    </location>
    <ligand>
        <name>ATP</name>
        <dbReference type="ChEBI" id="CHEBI:30616"/>
    </ligand>
</feature>
<keyword evidence="3" id="KW-0808">Transferase</keyword>
<dbReference type="VEuPathDB" id="AmoebaDB:EHI_127410"/>
<feature type="compositionally biased region" description="Low complexity" evidence="10">
    <location>
        <begin position="290"/>
        <end position="300"/>
    </location>
</feature>
<evidence type="ECO:0000313" key="13">
    <source>
        <dbReference type="Proteomes" id="UP000078387"/>
    </source>
</evidence>
<evidence type="ECO:0000313" key="12">
    <source>
        <dbReference type="EMBL" id="GAT93264.1"/>
    </source>
</evidence>
<keyword evidence="5 12" id="KW-0418">Kinase</keyword>
<evidence type="ECO:0000256" key="9">
    <source>
        <dbReference type="PROSITE-ProRule" id="PRU10141"/>
    </source>
</evidence>
<dbReference type="GO" id="GO:0005524">
    <property type="term" value="F:ATP binding"/>
    <property type="evidence" value="ECO:0007669"/>
    <property type="project" value="UniProtKB-UniRule"/>
</dbReference>
<dbReference type="CDD" id="cd13985">
    <property type="entry name" value="STKc_GAK_like"/>
    <property type="match status" value="1"/>
</dbReference>
<feature type="compositionally biased region" description="Low complexity" evidence="10">
    <location>
        <begin position="419"/>
        <end position="429"/>
    </location>
</feature>
<evidence type="ECO:0000259" key="11">
    <source>
        <dbReference type="PROSITE" id="PS50011"/>
    </source>
</evidence>
<dbReference type="InterPro" id="IPR008271">
    <property type="entry name" value="Ser/Thr_kinase_AS"/>
</dbReference>
<protein>
    <recommendedName>
        <fullName evidence="1">non-specific serine/threonine protein kinase</fullName>
        <ecNumber evidence="1">2.7.11.1</ecNumber>
    </recommendedName>
</protein>
<dbReference type="EC" id="2.7.11.1" evidence="1"/>
<name>A0A5K1VSZ3_ENTHI</name>
<dbReference type="GO" id="GO:0005737">
    <property type="term" value="C:cytoplasm"/>
    <property type="evidence" value="ECO:0007669"/>
    <property type="project" value="TreeGrafter"/>
</dbReference>
<dbReference type="PANTHER" id="PTHR22967:SF57">
    <property type="entry name" value="AUXILIN, ISOFORM A-RELATED"/>
    <property type="match status" value="1"/>
</dbReference>
<dbReference type="Pfam" id="PF00069">
    <property type="entry name" value="Pkinase"/>
    <property type="match status" value="1"/>
</dbReference>
<accession>A0A5K1VSZ3</accession>
<evidence type="ECO:0000256" key="6">
    <source>
        <dbReference type="ARBA" id="ARBA00022840"/>
    </source>
</evidence>
<dbReference type="Proteomes" id="UP000078387">
    <property type="component" value="Unassembled WGS sequence"/>
</dbReference>
<feature type="region of interest" description="Disordered" evidence="10">
    <location>
        <begin position="290"/>
        <end position="319"/>
    </location>
</feature>
<dbReference type="PANTHER" id="PTHR22967">
    <property type="entry name" value="SERINE/THREONINE PROTEIN KINASE"/>
    <property type="match status" value="1"/>
</dbReference>
<feature type="region of interest" description="Disordered" evidence="10">
    <location>
        <begin position="335"/>
        <end position="382"/>
    </location>
</feature>
<evidence type="ECO:0000256" key="5">
    <source>
        <dbReference type="ARBA" id="ARBA00022777"/>
    </source>
</evidence>